<reference evidence="2" key="1">
    <citation type="submission" date="2018-02" db="EMBL/GenBank/DDBJ databases">
        <title>Phenotypic and genomic properties of facultatively anaerobic sulfur-reducing natronoarchaea from hypersaline soda lakes.</title>
        <authorList>
            <person name="Sorokin D.Y."/>
            <person name="Kublanov I.V."/>
            <person name="Roman P."/>
            <person name="Sinninghe Damste J.S."/>
            <person name="Golyshin P.N."/>
            <person name="Rojo D."/>
            <person name="Ciordia S."/>
            <person name="Mena M.D.C."/>
            <person name="Ferrer M."/>
            <person name="Messina E."/>
            <person name="Smedile F."/>
            <person name="La Spada G."/>
            <person name="La Cono V."/>
            <person name="Yakimov M.M."/>
        </authorList>
    </citation>
    <scope>NUCLEOTIDE SEQUENCE [LARGE SCALE GENOMIC DNA]</scope>
    <source>
        <strain evidence="2">AArc-Mg</strain>
    </source>
</reference>
<dbReference type="EMBL" id="CP027033">
    <property type="protein sequence ID" value="AXR81507.1"/>
    <property type="molecule type" value="Genomic_DNA"/>
</dbReference>
<protein>
    <submittedName>
        <fullName evidence="1">Uncharacterized protein</fullName>
    </submittedName>
</protein>
<evidence type="ECO:0000313" key="2">
    <source>
        <dbReference type="Proteomes" id="UP000258613"/>
    </source>
</evidence>
<proteinExistence type="predicted"/>
<dbReference type="KEGG" id="nag:AArcMg_1494"/>
<evidence type="ECO:0000313" key="1">
    <source>
        <dbReference type="EMBL" id="AXR81507.1"/>
    </source>
</evidence>
<sequence length="65" mass="7106">MHANSTGGPLAVEAVHHLHHPDHVLPIAHNAVDTGLLQALTVVERDSDQIHVQLNILVRELQDVL</sequence>
<keyword evidence="2" id="KW-1185">Reference proteome</keyword>
<gene>
    <name evidence="1" type="ORF">AArcMg_1494</name>
</gene>
<name>A0A346PPR2_9EURY</name>
<accession>A0A346PPR2</accession>
<dbReference type="Proteomes" id="UP000258613">
    <property type="component" value="Chromosome"/>
</dbReference>
<organism evidence="1 2">
    <name type="scientific">Natrarchaeobaculum sulfurireducens</name>
    <dbReference type="NCBI Taxonomy" id="2044521"/>
    <lineage>
        <taxon>Archaea</taxon>
        <taxon>Methanobacteriati</taxon>
        <taxon>Methanobacteriota</taxon>
        <taxon>Stenosarchaea group</taxon>
        <taxon>Halobacteria</taxon>
        <taxon>Halobacteriales</taxon>
        <taxon>Natrialbaceae</taxon>
        <taxon>Natrarchaeobaculum</taxon>
    </lineage>
</organism>
<dbReference type="AlphaFoldDB" id="A0A346PPR2"/>